<sequence>MERSGGQDFTNFDNGFIQIALFVWYCTLTIDQNVVEHGLGHLPFTEKQVVTPTGIAYLLSDHLPKIPEPSDEEPEAVTAPYKKREEDKLYRTILQALLPALLSEKFKRSGNFKPLSVCNPYDDLWEVLAPDSKIP</sequence>
<dbReference type="EMBL" id="JAVXUP010004147">
    <property type="protein sequence ID" value="KAK2997522.1"/>
    <property type="molecule type" value="Genomic_DNA"/>
</dbReference>
<evidence type="ECO:0000313" key="1">
    <source>
        <dbReference type="EMBL" id="KAK2997522.1"/>
    </source>
</evidence>
<dbReference type="Proteomes" id="UP001188597">
    <property type="component" value="Unassembled WGS sequence"/>
</dbReference>
<reference evidence="1" key="1">
    <citation type="submission" date="2022-12" db="EMBL/GenBank/DDBJ databases">
        <title>Draft genome assemblies for two species of Escallonia (Escalloniales).</title>
        <authorList>
            <person name="Chanderbali A."/>
            <person name="Dervinis C."/>
            <person name="Anghel I."/>
            <person name="Soltis D."/>
            <person name="Soltis P."/>
            <person name="Zapata F."/>
        </authorList>
    </citation>
    <scope>NUCLEOTIDE SEQUENCE</scope>
    <source>
        <strain evidence="1">UCBG64.0493</strain>
        <tissue evidence="1">Leaf</tissue>
    </source>
</reference>
<keyword evidence="2" id="KW-1185">Reference proteome</keyword>
<comment type="caution">
    <text evidence="1">The sequence shown here is derived from an EMBL/GenBank/DDBJ whole genome shotgun (WGS) entry which is preliminary data.</text>
</comment>
<name>A0AA88UXA5_9ASTE</name>
<proteinExistence type="predicted"/>
<evidence type="ECO:0000313" key="2">
    <source>
        <dbReference type="Proteomes" id="UP001188597"/>
    </source>
</evidence>
<organism evidence="1 2">
    <name type="scientific">Escallonia herrerae</name>
    <dbReference type="NCBI Taxonomy" id="1293975"/>
    <lineage>
        <taxon>Eukaryota</taxon>
        <taxon>Viridiplantae</taxon>
        <taxon>Streptophyta</taxon>
        <taxon>Embryophyta</taxon>
        <taxon>Tracheophyta</taxon>
        <taxon>Spermatophyta</taxon>
        <taxon>Magnoliopsida</taxon>
        <taxon>eudicotyledons</taxon>
        <taxon>Gunneridae</taxon>
        <taxon>Pentapetalae</taxon>
        <taxon>asterids</taxon>
        <taxon>campanulids</taxon>
        <taxon>Escalloniales</taxon>
        <taxon>Escalloniaceae</taxon>
        <taxon>Escallonia</taxon>
    </lineage>
</organism>
<accession>A0AA88UXA5</accession>
<dbReference type="AlphaFoldDB" id="A0AA88UXA5"/>
<feature type="non-terminal residue" evidence="1">
    <location>
        <position position="1"/>
    </location>
</feature>
<gene>
    <name evidence="1" type="ORF">RJ639_025093</name>
</gene>
<protein>
    <submittedName>
        <fullName evidence="1">Uncharacterized protein</fullName>
    </submittedName>
</protein>